<dbReference type="RefSeq" id="WP_083348772.1">
    <property type="nucleotide sequence ID" value="NZ_LT629767.1"/>
</dbReference>
<sequence length="64" mass="7065">MIPLAKKLAGTPVARAPARRGLAWEMLVANHHHILLGDRRKCRHRPQIINRMGTLAASGFFIAG</sequence>
<gene>
    <name evidence="1" type="ORF">PSUM_00340</name>
</gene>
<accession>A0ABX4DYY8</accession>
<keyword evidence="2" id="KW-1185">Reference proteome</keyword>
<protein>
    <submittedName>
        <fullName evidence="1">Uncharacterized protein</fullName>
    </submittedName>
</protein>
<evidence type="ECO:0000313" key="2">
    <source>
        <dbReference type="Proteomes" id="UP000215455"/>
    </source>
</evidence>
<dbReference type="EMBL" id="NIWU01000001">
    <property type="protein sequence ID" value="OXR34392.1"/>
    <property type="molecule type" value="Genomic_DNA"/>
</dbReference>
<proteinExistence type="predicted"/>
<reference evidence="1 2" key="1">
    <citation type="submission" date="2017-06" db="EMBL/GenBank/DDBJ databases">
        <authorList>
            <person name="Furmanczyk E.M."/>
        </authorList>
    </citation>
    <scope>NUCLEOTIDE SEQUENCE [LARGE SCALE GENOMIC DNA]</scope>
    <source>
        <strain evidence="1 2">DSM 16611</strain>
    </source>
</reference>
<organism evidence="1 2">
    <name type="scientific">Pseudomonas umsongensis</name>
    <dbReference type="NCBI Taxonomy" id="198618"/>
    <lineage>
        <taxon>Bacteria</taxon>
        <taxon>Pseudomonadati</taxon>
        <taxon>Pseudomonadota</taxon>
        <taxon>Gammaproteobacteria</taxon>
        <taxon>Pseudomonadales</taxon>
        <taxon>Pseudomonadaceae</taxon>
        <taxon>Pseudomonas</taxon>
    </lineage>
</organism>
<dbReference type="Proteomes" id="UP000215455">
    <property type="component" value="Unassembled WGS sequence"/>
</dbReference>
<name>A0ABX4DYY8_9PSED</name>
<comment type="caution">
    <text evidence="1">The sequence shown here is derived from an EMBL/GenBank/DDBJ whole genome shotgun (WGS) entry which is preliminary data.</text>
</comment>
<evidence type="ECO:0000313" key="1">
    <source>
        <dbReference type="EMBL" id="OXR34392.1"/>
    </source>
</evidence>